<evidence type="ECO:0000313" key="2">
    <source>
        <dbReference type="EMBL" id="KAF2211727.1"/>
    </source>
</evidence>
<sequence>MPDKDASTPRVFLSRHDHTQEPSKHTNYSREINRRLCYEIREEIAEWDYGEYEGLHPLPKSAPSAPPKRPRQLTPLRHLARRLRRRRNALAGRRSNRCRHSRNRSLSRSRS</sequence>
<reference evidence="2" key="1">
    <citation type="journal article" date="2020" name="Stud. Mycol.">
        <title>101 Dothideomycetes genomes: a test case for predicting lifestyles and emergence of pathogens.</title>
        <authorList>
            <person name="Haridas S."/>
            <person name="Albert R."/>
            <person name="Binder M."/>
            <person name="Bloem J."/>
            <person name="Labutti K."/>
            <person name="Salamov A."/>
            <person name="Andreopoulos B."/>
            <person name="Baker S."/>
            <person name="Barry K."/>
            <person name="Bills G."/>
            <person name="Bluhm B."/>
            <person name="Cannon C."/>
            <person name="Castanera R."/>
            <person name="Culley D."/>
            <person name="Daum C."/>
            <person name="Ezra D."/>
            <person name="Gonzalez J."/>
            <person name="Henrissat B."/>
            <person name="Kuo A."/>
            <person name="Liang C."/>
            <person name="Lipzen A."/>
            <person name="Lutzoni F."/>
            <person name="Magnuson J."/>
            <person name="Mondo S."/>
            <person name="Nolan M."/>
            <person name="Ohm R."/>
            <person name="Pangilinan J."/>
            <person name="Park H.-J."/>
            <person name="Ramirez L."/>
            <person name="Alfaro M."/>
            <person name="Sun H."/>
            <person name="Tritt A."/>
            <person name="Yoshinaga Y."/>
            <person name="Zwiers L.-H."/>
            <person name="Turgeon B."/>
            <person name="Goodwin S."/>
            <person name="Spatafora J."/>
            <person name="Crous P."/>
            <person name="Grigoriev I."/>
        </authorList>
    </citation>
    <scope>NUCLEOTIDE SEQUENCE</scope>
    <source>
        <strain evidence="2">SCOH1-5</strain>
    </source>
</reference>
<dbReference type="Proteomes" id="UP000799539">
    <property type="component" value="Unassembled WGS sequence"/>
</dbReference>
<gene>
    <name evidence="2" type="ORF">CERZMDRAFT_121408</name>
</gene>
<dbReference type="AlphaFoldDB" id="A0A6A6FE69"/>
<dbReference type="OrthoDB" id="4818801at2759"/>
<evidence type="ECO:0000256" key="1">
    <source>
        <dbReference type="SAM" id="MobiDB-lite"/>
    </source>
</evidence>
<protein>
    <submittedName>
        <fullName evidence="2">Uncharacterized protein</fullName>
    </submittedName>
</protein>
<proteinExistence type="predicted"/>
<keyword evidence="3" id="KW-1185">Reference proteome</keyword>
<feature type="compositionally biased region" description="Basic and acidic residues" evidence="1">
    <location>
        <begin position="14"/>
        <end position="24"/>
    </location>
</feature>
<organism evidence="2 3">
    <name type="scientific">Cercospora zeae-maydis SCOH1-5</name>
    <dbReference type="NCBI Taxonomy" id="717836"/>
    <lineage>
        <taxon>Eukaryota</taxon>
        <taxon>Fungi</taxon>
        <taxon>Dikarya</taxon>
        <taxon>Ascomycota</taxon>
        <taxon>Pezizomycotina</taxon>
        <taxon>Dothideomycetes</taxon>
        <taxon>Dothideomycetidae</taxon>
        <taxon>Mycosphaerellales</taxon>
        <taxon>Mycosphaerellaceae</taxon>
        <taxon>Cercospora</taxon>
    </lineage>
</organism>
<feature type="region of interest" description="Disordered" evidence="1">
    <location>
        <begin position="55"/>
        <end position="111"/>
    </location>
</feature>
<feature type="region of interest" description="Disordered" evidence="1">
    <location>
        <begin position="1"/>
        <end position="28"/>
    </location>
</feature>
<name>A0A6A6FE69_9PEZI</name>
<dbReference type="EMBL" id="ML992675">
    <property type="protein sequence ID" value="KAF2211727.1"/>
    <property type="molecule type" value="Genomic_DNA"/>
</dbReference>
<evidence type="ECO:0000313" key="3">
    <source>
        <dbReference type="Proteomes" id="UP000799539"/>
    </source>
</evidence>
<feature type="compositionally biased region" description="Basic residues" evidence="1">
    <location>
        <begin position="78"/>
        <end position="111"/>
    </location>
</feature>
<accession>A0A6A6FE69</accession>